<keyword evidence="1" id="KW-0472">Membrane</keyword>
<gene>
    <name evidence="2" type="ORF">ACFQ4E_03605</name>
</gene>
<proteinExistence type="predicted"/>
<dbReference type="Proteomes" id="UP001597135">
    <property type="component" value="Unassembled WGS sequence"/>
</dbReference>
<reference evidence="3" key="1">
    <citation type="journal article" date="2019" name="Int. J. Syst. Evol. Microbiol.">
        <title>The Global Catalogue of Microorganisms (GCM) 10K type strain sequencing project: providing services to taxonomists for standard genome sequencing and annotation.</title>
        <authorList>
            <consortium name="The Broad Institute Genomics Platform"/>
            <consortium name="The Broad Institute Genome Sequencing Center for Infectious Disease"/>
            <person name="Wu L."/>
            <person name="Ma J."/>
        </authorList>
    </citation>
    <scope>NUCLEOTIDE SEQUENCE [LARGE SCALE GENOMIC DNA]</scope>
    <source>
        <strain evidence="3">CCUG 62953</strain>
    </source>
</reference>
<accession>A0ABW3ZE69</accession>
<name>A0ABW3ZE69_9RHOB</name>
<evidence type="ECO:0000313" key="3">
    <source>
        <dbReference type="Proteomes" id="UP001597135"/>
    </source>
</evidence>
<comment type="caution">
    <text evidence="2">The sequence shown here is derived from an EMBL/GenBank/DDBJ whole genome shotgun (WGS) entry which is preliminary data.</text>
</comment>
<protein>
    <submittedName>
        <fullName evidence="2">SHOCT domain-containing protein</fullName>
    </submittedName>
</protein>
<feature type="transmembrane region" description="Helical" evidence="1">
    <location>
        <begin position="41"/>
        <end position="59"/>
    </location>
</feature>
<evidence type="ECO:0000313" key="2">
    <source>
        <dbReference type="EMBL" id="MFD1341495.1"/>
    </source>
</evidence>
<keyword evidence="3" id="KW-1185">Reference proteome</keyword>
<organism evidence="2 3">
    <name type="scientific">Litorisediminicola beolgyonensis</name>
    <dbReference type="NCBI Taxonomy" id="1173614"/>
    <lineage>
        <taxon>Bacteria</taxon>
        <taxon>Pseudomonadati</taxon>
        <taxon>Pseudomonadota</taxon>
        <taxon>Alphaproteobacteria</taxon>
        <taxon>Rhodobacterales</taxon>
        <taxon>Paracoccaceae</taxon>
        <taxon>Litorisediminicola</taxon>
    </lineage>
</organism>
<dbReference type="EMBL" id="JBHTMU010000004">
    <property type="protein sequence ID" value="MFD1341495.1"/>
    <property type="molecule type" value="Genomic_DNA"/>
</dbReference>
<keyword evidence="1" id="KW-0812">Transmembrane</keyword>
<evidence type="ECO:0000256" key="1">
    <source>
        <dbReference type="SAM" id="Phobius"/>
    </source>
</evidence>
<sequence>MVRSLLPLALVAQPALADTDGYGHMSHWGSGYGAGMMFGPVLWLIVIGLIVAALIWFARRVDGAPQPGREKDALSELDLRLARGEIDPDDYSARKALLTK</sequence>
<keyword evidence="1" id="KW-1133">Transmembrane helix</keyword>
<dbReference type="RefSeq" id="WP_386801551.1">
    <property type="nucleotide sequence ID" value="NZ_JBHTMU010000004.1"/>
</dbReference>